<evidence type="ECO:0000256" key="4">
    <source>
        <dbReference type="ARBA" id="ARBA00022692"/>
    </source>
</evidence>
<dbReference type="PANTHER" id="PTHR43744">
    <property type="entry name" value="ABC TRANSPORTER PERMEASE PROTEIN MG189-RELATED-RELATED"/>
    <property type="match status" value="1"/>
</dbReference>
<keyword evidence="2 7" id="KW-0813">Transport</keyword>
<comment type="similarity">
    <text evidence="7">Belongs to the binding-protein-dependent transport system permease family.</text>
</comment>
<dbReference type="GO" id="GO:0055085">
    <property type="term" value="P:transmembrane transport"/>
    <property type="evidence" value="ECO:0007669"/>
    <property type="project" value="InterPro"/>
</dbReference>
<gene>
    <name evidence="10" type="ORF">BJ994_000221</name>
</gene>
<evidence type="ECO:0000256" key="6">
    <source>
        <dbReference type="ARBA" id="ARBA00023136"/>
    </source>
</evidence>
<dbReference type="SUPFAM" id="SSF161098">
    <property type="entry name" value="MetI-like"/>
    <property type="match status" value="1"/>
</dbReference>
<dbReference type="AlphaFoldDB" id="A0A846RMU6"/>
<keyword evidence="11" id="KW-1185">Reference proteome</keyword>
<evidence type="ECO:0000256" key="1">
    <source>
        <dbReference type="ARBA" id="ARBA00004651"/>
    </source>
</evidence>
<protein>
    <submittedName>
        <fullName evidence="10">Multiple sugar transport system permease protein</fullName>
    </submittedName>
</protein>
<evidence type="ECO:0000256" key="3">
    <source>
        <dbReference type="ARBA" id="ARBA00022475"/>
    </source>
</evidence>
<reference evidence="10 11" key="1">
    <citation type="submission" date="2020-03" db="EMBL/GenBank/DDBJ databases">
        <title>Sequencing the genomes of 1000 actinobacteria strains.</title>
        <authorList>
            <person name="Klenk H.-P."/>
        </authorList>
    </citation>
    <scope>NUCLEOTIDE SEQUENCE [LARGE SCALE GENOMIC DNA]</scope>
    <source>
        <strain evidence="10 11">DSM 16403</strain>
    </source>
</reference>
<dbReference type="CDD" id="cd06261">
    <property type="entry name" value="TM_PBP2"/>
    <property type="match status" value="1"/>
</dbReference>
<evidence type="ECO:0000256" key="8">
    <source>
        <dbReference type="SAM" id="MobiDB-lite"/>
    </source>
</evidence>
<keyword evidence="6 7" id="KW-0472">Membrane</keyword>
<proteinExistence type="inferred from homology"/>
<keyword evidence="5 7" id="KW-1133">Transmembrane helix</keyword>
<comment type="caution">
    <text evidence="10">The sequence shown here is derived from an EMBL/GenBank/DDBJ whole genome shotgun (WGS) entry which is preliminary data.</text>
</comment>
<sequence length="303" mass="32896">MTTVSSTPHSAGTSEGPSRPQTGNPGPGGRQRKRKSLNTPRWSIASLIVISFFTVAPLLAVVVLAFSPADEPTIPYALPTSLTFENITRIFSVGAFPTWLLNSVLYSVISVVVVLLTASMAAYALARKRFPGRNILLWSIIATLMVPVQATLIPTFILIANLDGVNTIWGLILPTLANGQAVFLIRQFILDLPEELFDAARIDGSGEWRTFVSIVLPLIRPVLATLAIFVFLWHWNDLLWPLVVGQTDEARTLTVGLATLNTELVSTSNIMAAALISFIPCLLIFLFLQRQIVSSITSSGVKG</sequence>
<feature type="region of interest" description="Disordered" evidence="8">
    <location>
        <begin position="1"/>
        <end position="35"/>
    </location>
</feature>
<comment type="subcellular location">
    <subcellularLocation>
        <location evidence="1 7">Cell membrane</location>
        <topology evidence="1 7">Multi-pass membrane protein</topology>
    </subcellularLocation>
</comment>
<feature type="transmembrane region" description="Helical" evidence="7">
    <location>
        <begin position="135"/>
        <end position="162"/>
    </location>
</feature>
<dbReference type="Gene3D" id="1.10.3720.10">
    <property type="entry name" value="MetI-like"/>
    <property type="match status" value="1"/>
</dbReference>
<dbReference type="Proteomes" id="UP000547458">
    <property type="component" value="Unassembled WGS sequence"/>
</dbReference>
<dbReference type="EMBL" id="JAATJL010000001">
    <property type="protein sequence ID" value="NJC21145.1"/>
    <property type="molecule type" value="Genomic_DNA"/>
</dbReference>
<dbReference type="GO" id="GO:0005886">
    <property type="term" value="C:plasma membrane"/>
    <property type="evidence" value="ECO:0007669"/>
    <property type="project" value="UniProtKB-SubCell"/>
</dbReference>
<feature type="transmembrane region" description="Helical" evidence="7">
    <location>
        <begin position="168"/>
        <end position="189"/>
    </location>
</feature>
<feature type="transmembrane region" description="Helical" evidence="7">
    <location>
        <begin position="270"/>
        <end position="288"/>
    </location>
</feature>
<feature type="domain" description="ABC transmembrane type-1" evidence="9">
    <location>
        <begin position="100"/>
        <end position="288"/>
    </location>
</feature>
<evidence type="ECO:0000313" key="10">
    <source>
        <dbReference type="EMBL" id="NJC21145.1"/>
    </source>
</evidence>
<evidence type="ECO:0000256" key="2">
    <source>
        <dbReference type="ARBA" id="ARBA00022448"/>
    </source>
</evidence>
<evidence type="ECO:0000256" key="5">
    <source>
        <dbReference type="ARBA" id="ARBA00022989"/>
    </source>
</evidence>
<feature type="transmembrane region" description="Helical" evidence="7">
    <location>
        <begin position="104"/>
        <end position="126"/>
    </location>
</feature>
<dbReference type="InterPro" id="IPR000515">
    <property type="entry name" value="MetI-like"/>
</dbReference>
<accession>A0A846RMU6</accession>
<dbReference type="RefSeq" id="WP_167990556.1">
    <property type="nucleotide sequence ID" value="NZ_JAATJL010000001.1"/>
</dbReference>
<keyword evidence="10" id="KW-0762">Sugar transport</keyword>
<evidence type="ECO:0000313" key="11">
    <source>
        <dbReference type="Proteomes" id="UP000547458"/>
    </source>
</evidence>
<keyword evidence="4 7" id="KW-0812">Transmembrane</keyword>
<dbReference type="PANTHER" id="PTHR43744:SF8">
    <property type="entry name" value="SN-GLYCEROL-3-PHOSPHATE TRANSPORT SYSTEM PERMEASE PROTEIN UGPE"/>
    <property type="match status" value="1"/>
</dbReference>
<feature type="transmembrane region" description="Helical" evidence="7">
    <location>
        <begin position="42"/>
        <end position="66"/>
    </location>
</feature>
<evidence type="ECO:0000256" key="7">
    <source>
        <dbReference type="RuleBase" id="RU363032"/>
    </source>
</evidence>
<keyword evidence="3" id="KW-1003">Cell membrane</keyword>
<feature type="transmembrane region" description="Helical" evidence="7">
    <location>
        <begin position="210"/>
        <end position="235"/>
    </location>
</feature>
<organism evidence="10 11">
    <name type="scientific">Arthrobacter pigmenti</name>
    <dbReference type="NCBI Taxonomy" id="271432"/>
    <lineage>
        <taxon>Bacteria</taxon>
        <taxon>Bacillati</taxon>
        <taxon>Actinomycetota</taxon>
        <taxon>Actinomycetes</taxon>
        <taxon>Micrococcales</taxon>
        <taxon>Micrococcaceae</taxon>
        <taxon>Arthrobacter</taxon>
    </lineage>
</organism>
<name>A0A846RMU6_9MICC</name>
<dbReference type="PROSITE" id="PS50928">
    <property type="entry name" value="ABC_TM1"/>
    <property type="match status" value="1"/>
</dbReference>
<dbReference type="Pfam" id="PF00528">
    <property type="entry name" value="BPD_transp_1"/>
    <property type="match status" value="1"/>
</dbReference>
<evidence type="ECO:0000259" key="9">
    <source>
        <dbReference type="PROSITE" id="PS50928"/>
    </source>
</evidence>
<feature type="compositionally biased region" description="Polar residues" evidence="8">
    <location>
        <begin position="1"/>
        <end position="24"/>
    </location>
</feature>
<dbReference type="InterPro" id="IPR035906">
    <property type="entry name" value="MetI-like_sf"/>
</dbReference>